<comment type="caution">
    <text evidence="2">The sequence shown here is derived from an EMBL/GenBank/DDBJ whole genome shotgun (WGS) entry which is preliminary data.</text>
</comment>
<evidence type="ECO:0000256" key="1">
    <source>
        <dbReference type="SAM" id="MobiDB-lite"/>
    </source>
</evidence>
<accession>A0AAN7AQF4</accession>
<dbReference type="Proteomes" id="UP001302126">
    <property type="component" value="Unassembled WGS sequence"/>
</dbReference>
<evidence type="ECO:0000313" key="2">
    <source>
        <dbReference type="EMBL" id="KAK4193885.1"/>
    </source>
</evidence>
<evidence type="ECO:0000313" key="3">
    <source>
        <dbReference type="Proteomes" id="UP001302126"/>
    </source>
</evidence>
<proteinExistence type="predicted"/>
<evidence type="ECO:0008006" key="4">
    <source>
        <dbReference type="Google" id="ProtNLM"/>
    </source>
</evidence>
<feature type="compositionally biased region" description="Low complexity" evidence="1">
    <location>
        <begin position="280"/>
        <end position="289"/>
    </location>
</feature>
<feature type="compositionally biased region" description="Acidic residues" evidence="1">
    <location>
        <begin position="19"/>
        <end position="37"/>
    </location>
</feature>
<reference evidence="2" key="1">
    <citation type="journal article" date="2023" name="Mol. Phylogenet. Evol.">
        <title>Genome-scale phylogeny and comparative genomics of the fungal order Sordariales.</title>
        <authorList>
            <person name="Hensen N."/>
            <person name="Bonometti L."/>
            <person name="Westerberg I."/>
            <person name="Brannstrom I.O."/>
            <person name="Guillou S."/>
            <person name="Cros-Aarteil S."/>
            <person name="Calhoun S."/>
            <person name="Haridas S."/>
            <person name="Kuo A."/>
            <person name="Mondo S."/>
            <person name="Pangilinan J."/>
            <person name="Riley R."/>
            <person name="LaButti K."/>
            <person name="Andreopoulos B."/>
            <person name="Lipzen A."/>
            <person name="Chen C."/>
            <person name="Yan M."/>
            <person name="Daum C."/>
            <person name="Ng V."/>
            <person name="Clum A."/>
            <person name="Steindorff A."/>
            <person name="Ohm R.A."/>
            <person name="Martin F."/>
            <person name="Silar P."/>
            <person name="Natvig D.O."/>
            <person name="Lalanne C."/>
            <person name="Gautier V."/>
            <person name="Ament-Velasquez S.L."/>
            <person name="Kruys A."/>
            <person name="Hutchinson M.I."/>
            <person name="Powell A.J."/>
            <person name="Barry K."/>
            <person name="Miller A.N."/>
            <person name="Grigoriev I.V."/>
            <person name="Debuchy R."/>
            <person name="Gladieux P."/>
            <person name="Hiltunen Thoren M."/>
            <person name="Johannesson H."/>
        </authorList>
    </citation>
    <scope>NUCLEOTIDE SEQUENCE</scope>
    <source>
        <strain evidence="2">PSN309</strain>
    </source>
</reference>
<name>A0AAN7AQF4_9PEZI</name>
<reference evidence="2" key="2">
    <citation type="submission" date="2023-05" db="EMBL/GenBank/DDBJ databases">
        <authorList>
            <consortium name="Lawrence Berkeley National Laboratory"/>
            <person name="Steindorff A."/>
            <person name="Hensen N."/>
            <person name="Bonometti L."/>
            <person name="Westerberg I."/>
            <person name="Brannstrom I.O."/>
            <person name="Guillou S."/>
            <person name="Cros-Aarteil S."/>
            <person name="Calhoun S."/>
            <person name="Haridas S."/>
            <person name="Kuo A."/>
            <person name="Mondo S."/>
            <person name="Pangilinan J."/>
            <person name="Riley R."/>
            <person name="Labutti K."/>
            <person name="Andreopoulos B."/>
            <person name="Lipzen A."/>
            <person name="Chen C."/>
            <person name="Yanf M."/>
            <person name="Daum C."/>
            <person name="Ng V."/>
            <person name="Clum A."/>
            <person name="Ohm R."/>
            <person name="Martin F."/>
            <person name="Silar P."/>
            <person name="Natvig D."/>
            <person name="Lalanne C."/>
            <person name="Gautier V."/>
            <person name="Ament-Velasquez S.L."/>
            <person name="Kruys A."/>
            <person name="Hutchinson M.I."/>
            <person name="Powell A.J."/>
            <person name="Barry K."/>
            <person name="Miller A.N."/>
            <person name="Grigoriev I.V."/>
            <person name="Debuchy R."/>
            <person name="Gladieux P."/>
            <person name="Thoren M.H."/>
            <person name="Johannesson H."/>
        </authorList>
    </citation>
    <scope>NUCLEOTIDE SEQUENCE</scope>
    <source>
        <strain evidence="2">PSN309</strain>
    </source>
</reference>
<keyword evidence="3" id="KW-1185">Reference proteome</keyword>
<dbReference type="EMBL" id="MU864350">
    <property type="protein sequence ID" value="KAK4193885.1"/>
    <property type="molecule type" value="Genomic_DNA"/>
</dbReference>
<protein>
    <recommendedName>
        <fullName evidence="4">C2H2-type domain-containing protein</fullName>
    </recommendedName>
</protein>
<organism evidence="2 3">
    <name type="scientific">Podospora australis</name>
    <dbReference type="NCBI Taxonomy" id="1536484"/>
    <lineage>
        <taxon>Eukaryota</taxon>
        <taxon>Fungi</taxon>
        <taxon>Dikarya</taxon>
        <taxon>Ascomycota</taxon>
        <taxon>Pezizomycotina</taxon>
        <taxon>Sordariomycetes</taxon>
        <taxon>Sordariomycetidae</taxon>
        <taxon>Sordariales</taxon>
        <taxon>Podosporaceae</taxon>
        <taxon>Podospora</taxon>
    </lineage>
</organism>
<sequence>MASWEIDATMQGEPATRSEDEEDDVDMEGSEDAEAETTGEVQVVADGMHRGTKRRAEDEVPAAPEPIGDPIVQAINTGGNVEYHHNNPRIPQFKPGLLDPNQRGENDCFFDACQTRAGNNQYFIRHLIDKHGLIRGDQGRQEGGSRKTPKYLTLCPSNWPFTHGSTSSCNVCGDISTLPQVVGDYTHESPAICSFCWTYFENRQGLVDHIHRGPCKSNEGFARKLTLIRHMFVVALRSPTAPEISQAAEGQRRAHIEAEKAARVEKYAQDQHLNEKAQAEWRAQTEAAARARRQGQARPSGSPARAAGAMPNIVPTATLPYANHQFAGAPGAPTNGVNGGTPGLMNNGVSPLPGSSVPAVDYAVPSATVEAMARTVERLSTIIGDLAATNSQLLQDIRLRDQQIVGRDQQIRTRDERINHLAAEKTKLTEKIKQLEAVIAEGGVRSDLDAE</sequence>
<dbReference type="AlphaFoldDB" id="A0AAN7AQF4"/>
<feature type="region of interest" description="Disordered" evidence="1">
    <location>
        <begin position="1"/>
        <end position="69"/>
    </location>
</feature>
<feature type="region of interest" description="Disordered" evidence="1">
    <location>
        <begin position="271"/>
        <end position="308"/>
    </location>
</feature>
<gene>
    <name evidence="2" type="ORF">QBC35DRAFT_8836</name>
</gene>